<evidence type="ECO:0000256" key="1">
    <source>
        <dbReference type="ARBA" id="ARBA00004141"/>
    </source>
</evidence>
<evidence type="ECO:0000256" key="2">
    <source>
        <dbReference type="ARBA" id="ARBA00006840"/>
    </source>
</evidence>
<reference evidence="7" key="1">
    <citation type="submission" date="2022-01" db="EMBL/GenBank/DDBJ databases">
        <authorList>
            <person name="King R."/>
        </authorList>
    </citation>
    <scope>NUCLEOTIDE SEQUENCE</scope>
</reference>
<keyword evidence="3 6" id="KW-0812">Transmembrane</keyword>
<dbReference type="PROSITE" id="PS00421">
    <property type="entry name" value="TM4_1"/>
    <property type="match status" value="1"/>
</dbReference>
<evidence type="ECO:0000256" key="4">
    <source>
        <dbReference type="ARBA" id="ARBA00022989"/>
    </source>
</evidence>
<feature type="transmembrane region" description="Helical" evidence="6">
    <location>
        <begin position="13"/>
        <end position="35"/>
    </location>
</feature>
<reference evidence="7" key="2">
    <citation type="submission" date="2022-10" db="EMBL/GenBank/DDBJ databases">
        <authorList>
            <consortium name="ENA_rothamsted_submissions"/>
            <consortium name="culmorum"/>
            <person name="King R."/>
        </authorList>
    </citation>
    <scope>NUCLEOTIDE SEQUENCE</scope>
</reference>
<feature type="transmembrane region" description="Helical" evidence="6">
    <location>
        <begin position="56"/>
        <end position="78"/>
    </location>
</feature>
<dbReference type="InterPro" id="IPR018499">
    <property type="entry name" value="Tetraspanin/Peripherin"/>
</dbReference>
<dbReference type="InterPro" id="IPR018503">
    <property type="entry name" value="Tetraspanin_CS"/>
</dbReference>
<evidence type="ECO:0000256" key="5">
    <source>
        <dbReference type="ARBA" id="ARBA00023136"/>
    </source>
</evidence>
<dbReference type="PANTHER" id="PTHR19282:SF521">
    <property type="entry name" value="IP01817P-RELATED"/>
    <property type="match status" value="1"/>
</dbReference>
<dbReference type="EMBL" id="OU895879">
    <property type="protein sequence ID" value="CAG9808072.1"/>
    <property type="molecule type" value="Genomic_DNA"/>
</dbReference>
<evidence type="ECO:0008006" key="9">
    <source>
        <dbReference type="Google" id="ProtNLM"/>
    </source>
</evidence>
<keyword evidence="8" id="KW-1185">Reference proteome</keyword>
<dbReference type="GO" id="GO:0005886">
    <property type="term" value="C:plasma membrane"/>
    <property type="evidence" value="ECO:0007669"/>
    <property type="project" value="TreeGrafter"/>
</dbReference>
<dbReference type="SUPFAM" id="SSF48652">
    <property type="entry name" value="Tetraspanin"/>
    <property type="match status" value="2"/>
</dbReference>
<dbReference type="PRINTS" id="PR00259">
    <property type="entry name" value="TMFOUR"/>
</dbReference>
<dbReference type="PANTHER" id="PTHR19282">
    <property type="entry name" value="TETRASPANIN"/>
    <property type="match status" value="1"/>
</dbReference>
<keyword evidence="4 6" id="KW-1133">Transmembrane helix</keyword>
<feature type="transmembrane region" description="Helical" evidence="6">
    <location>
        <begin position="90"/>
        <end position="113"/>
    </location>
</feature>
<dbReference type="OrthoDB" id="71600at2759"/>
<sequence length="399" mass="43741">MVKLGCAGNLIKGFILCFNIFCAASGVVLIIHGSISLLKVKELRSYLQNSHLEEATVVPTIVICFGIFVFIISFFGATGACQESRILIDAYAISMLSLVLMQIILASLIFLFLDDINQESVRNFSKMWRTRNGFDNQMMIEMIQENLECCGLNSPSDYNYQNIPLSCCTKDSRACTIQNAFKIGCKTHLKDSIQTSGHTISLLCLATAAFEIGGIALVAIGGIALKKIGDVDDVFEKSDHPGIYSAFIIALGALVFVVAFFGCMGSLRESQCLLNLYALCLLTVVVLQVLLAIFVFLYNNDIQQAAFKGWDRLWAGKDTPLNNQTISQIQKAIECCGSNAPRDYGTNLPKSCCPETADICTIQLSFNVGCRQQIKTVIENSSSLIAYMSIAMAVFEVNF</sequence>
<dbReference type="InterPro" id="IPR008952">
    <property type="entry name" value="Tetraspanin_EC2_sf"/>
</dbReference>
<evidence type="ECO:0000313" key="7">
    <source>
        <dbReference type="EMBL" id="CAG9808072.1"/>
    </source>
</evidence>
<dbReference type="Gene3D" id="1.10.1450.10">
    <property type="entry name" value="Tetraspanin"/>
    <property type="match status" value="2"/>
</dbReference>
<dbReference type="AlphaFoldDB" id="A0A9N9S3R3"/>
<gene>
    <name evidence="7" type="ORF">CHIRRI_LOCUS10918</name>
</gene>
<protein>
    <recommendedName>
        <fullName evidence="9">Tetraspanin</fullName>
    </recommendedName>
</protein>
<dbReference type="CDD" id="cd03127">
    <property type="entry name" value="tetraspanin_LEL"/>
    <property type="match status" value="2"/>
</dbReference>
<feature type="transmembrane region" description="Helical" evidence="6">
    <location>
        <begin position="276"/>
        <end position="298"/>
    </location>
</feature>
<evidence type="ECO:0000256" key="3">
    <source>
        <dbReference type="ARBA" id="ARBA00022692"/>
    </source>
</evidence>
<comment type="subcellular location">
    <subcellularLocation>
        <location evidence="1">Membrane</location>
        <topology evidence="1">Multi-pass membrane protein</topology>
    </subcellularLocation>
</comment>
<evidence type="ECO:0000256" key="6">
    <source>
        <dbReference type="SAM" id="Phobius"/>
    </source>
</evidence>
<dbReference type="Pfam" id="PF00335">
    <property type="entry name" value="Tetraspanin"/>
    <property type="match status" value="1"/>
</dbReference>
<keyword evidence="5 6" id="KW-0472">Membrane</keyword>
<feature type="transmembrane region" description="Helical" evidence="6">
    <location>
        <begin position="243"/>
        <end position="264"/>
    </location>
</feature>
<proteinExistence type="inferred from homology"/>
<feature type="transmembrane region" description="Helical" evidence="6">
    <location>
        <begin position="200"/>
        <end position="223"/>
    </location>
</feature>
<evidence type="ECO:0000313" key="8">
    <source>
        <dbReference type="Proteomes" id="UP001153620"/>
    </source>
</evidence>
<comment type="similarity">
    <text evidence="2">Belongs to the tetraspanin (TM4SF) family.</text>
</comment>
<name>A0A9N9S3R3_9DIPT</name>
<accession>A0A9N9S3R3</accession>
<organism evidence="7 8">
    <name type="scientific">Chironomus riparius</name>
    <dbReference type="NCBI Taxonomy" id="315576"/>
    <lineage>
        <taxon>Eukaryota</taxon>
        <taxon>Metazoa</taxon>
        <taxon>Ecdysozoa</taxon>
        <taxon>Arthropoda</taxon>
        <taxon>Hexapoda</taxon>
        <taxon>Insecta</taxon>
        <taxon>Pterygota</taxon>
        <taxon>Neoptera</taxon>
        <taxon>Endopterygota</taxon>
        <taxon>Diptera</taxon>
        <taxon>Nematocera</taxon>
        <taxon>Chironomoidea</taxon>
        <taxon>Chironomidae</taxon>
        <taxon>Chironominae</taxon>
        <taxon>Chironomus</taxon>
    </lineage>
</organism>
<dbReference type="Proteomes" id="UP001153620">
    <property type="component" value="Chromosome 3"/>
</dbReference>